<keyword evidence="2" id="KW-0378">Hydrolase</keyword>
<dbReference type="PROSITE" id="PS51194">
    <property type="entry name" value="HELICASE_CTER"/>
    <property type="match status" value="1"/>
</dbReference>
<reference evidence="2 3" key="1">
    <citation type="submission" date="2020-08" db="EMBL/GenBank/DDBJ databases">
        <title>A Genomic Blueprint of the Chicken Gut Microbiome.</title>
        <authorList>
            <person name="Gilroy R."/>
            <person name="Ravi A."/>
            <person name="Getino M."/>
            <person name="Pursley I."/>
            <person name="Horton D.L."/>
            <person name="Alikhan N.-F."/>
            <person name="Baker D."/>
            <person name="Gharbi K."/>
            <person name="Hall N."/>
            <person name="Watson M."/>
            <person name="Adriaenssens E.M."/>
            <person name="Foster-Nyarko E."/>
            <person name="Jarju S."/>
            <person name="Secka A."/>
            <person name="Antonio M."/>
            <person name="Oren A."/>
            <person name="Chaudhuri R."/>
            <person name="La Ragione R.M."/>
            <person name="Hildebrand F."/>
            <person name="Pallen M.J."/>
        </authorList>
    </citation>
    <scope>NUCLEOTIDE SEQUENCE [LARGE SCALE GENOMIC DNA]</scope>
    <source>
        <strain evidence="2 3">Sa1YVA6</strain>
    </source>
</reference>
<name>A0ABR8XLV1_9BACL</name>
<keyword evidence="2" id="KW-0067">ATP-binding</keyword>
<dbReference type="InterPro" id="IPR027417">
    <property type="entry name" value="P-loop_NTPase"/>
</dbReference>
<keyword evidence="2" id="KW-0547">Nucleotide-binding</keyword>
<dbReference type="CDD" id="cd18785">
    <property type="entry name" value="SF2_C"/>
    <property type="match status" value="1"/>
</dbReference>
<proteinExistence type="predicted"/>
<gene>
    <name evidence="2" type="ORF">H9632_07535</name>
</gene>
<keyword evidence="3" id="KW-1185">Reference proteome</keyword>
<dbReference type="Proteomes" id="UP000600565">
    <property type="component" value="Unassembled WGS sequence"/>
</dbReference>
<dbReference type="GO" id="GO:0004386">
    <property type="term" value="F:helicase activity"/>
    <property type="evidence" value="ECO:0007669"/>
    <property type="project" value="UniProtKB-KW"/>
</dbReference>
<dbReference type="InterPro" id="IPR001650">
    <property type="entry name" value="Helicase_C-like"/>
</dbReference>
<evidence type="ECO:0000313" key="3">
    <source>
        <dbReference type="Proteomes" id="UP000600565"/>
    </source>
</evidence>
<dbReference type="EMBL" id="JACSPW010000005">
    <property type="protein sequence ID" value="MBD8032916.1"/>
    <property type="molecule type" value="Genomic_DNA"/>
</dbReference>
<feature type="domain" description="Helicase C-terminal" evidence="1">
    <location>
        <begin position="812"/>
        <end position="973"/>
    </location>
</feature>
<accession>A0ABR8XLV1</accession>
<dbReference type="Gene3D" id="3.40.50.300">
    <property type="entry name" value="P-loop containing nucleotide triphosphate hydrolases"/>
    <property type="match status" value="1"/>
</dbReference>
<dbReference type="NCBIfam" id="NF038325">
    <property type="entry name" value="DISARM_DrmAS"/>
    <property type="match status" value="1"/>
</dbReference>
<protein>
    <submittedName>
        <fullName evidence="2">Helicase</fullName>
    </submittedName>
</protein>
<evidence type="ECO:0000313" key="2">
    <source>
        <dbReference type="EMBL" id="MBD8032916.1"/>
    </source>
</evidence>
<evidence type="ECO:0000259" key="1">
    <source>
        <dbReference type="PROSITE" id="PS51194"/>
    </source>
</evidence>
<keyword evidence="2" id="KW-0347">Helicase</keyword>
<dbReference type="SUPFAM" id="SSF52540">
    <property type="entry name" value="P-loop containing nucleoside triphosphate hydrolases"/>
    <property type="match status" value="2"/>
</dbReference>
<sequence>MKPGAKKLFDYLQQHQELFVKDFKILFEVKSTMLRIVKEYSDVFVVTDDKITLKAIANNESADYIGARKTVHNELSRYLVGPFEENEELGSFKRPMQLYLTGKLVPFGSTGSVEDERKLGIETAVIIEEDSVEDRLSSRQMFRPSSMGFSFKMNNLNPIKIDASWATYEGKTHARTPHQLEWEIDLQETVQKGELNYYKKKADSNEQFPGQIHYSWTKRNGLYHISIFLLNNYTRESYPEQFEIMFQTALKVTVNKQDVATFHSVADRFNVADELLYREYKEVAIGHGVGVDWHESSKTMEIMTTWLPFYELPVVEHTTIHDEAFEMEALSKLPLNELKEKLEKLPYFYERWLVLQKEHIEGLDLHLKQEAERNVEQIEKIIARLKEGITLVVAGDDTLENKAFRFANEAMSKQRAMSAVAVQYRTSGKRVAPVYNGSWRLFQIIFVLMNVAGISDENHEDREVVDLIWFPTGGGKTEAYLGVAAYAMAHRRLAGDVNDVSSYAGITIFMRYTLRLLTTQQFQRAAALICAAEDIRLKNVQLYGELPFSIGLWIGGESSPNKLEEAKEKLEMLMDGQEVKSGNPMQLLNCPWCGTELTPGDYLISDSETQHIGCHEPSCLFYKKLPIYTVDEAIYQHVPTLLIGTVDKIAQLPWKKDMHELFGRKNLYHPEKGFAYKMEGSKRGYKKVSRLKPPLLIIQDELHLISGPLGSLTGLYEVAVDLLTSNGGKRAKVIASTATIRGAKEQILHLYGRDYLQFPLAVQKQNDTFVAHEVATTEKPGRLYVGVCSPGVSNKIQAIQLFAALTTITRSRLSKQMDPYYTMLGYFNTVKELSGMLTTFQDEIVSRLDLLDPKKEFNHELVVEEMTSRKKAYEIPLLLAQMEKEYAEKDALDAVLATNMISVGVDVDRLGVMVVQGQPKTTSEYIQATSRVGRKYPGLVITTLNSMRSRDLSHFEQFRAYHQALYRHVEAMSVTPFASGALYKGLRGALVGLLRQMIPELGAENAVNKFSRTEEVEALIDQFLKRADATEIDTTELKQATEKLLEWWEQVVDAYPDANTISYKKNLKNRKPSLLRQFGEEGRSPVTQPAMMALRNVEGTIEIEVKK</sequence>
<organism evidence="2 3">
    <name type="scientific">Solibacillus merdavium</name>
    <dbReference type="NCBI Taxonomy" id="2762218"/>
    <lineage>
        <taxon>Bacteria</taxon>
        <taxon>Bacillati</taxon>
        <taxon>Bacillota</taxon>
        <taxon>Bacilli</taxon>
        <taxon>Bacillales</taxon>
        <taxon>Caryophanaceae</taxon>
        <taxon>Solibacillus</taxon>
    </lineage>
</organism>
<comment type="caution">
    <text evidence="2">The sequence shown here is derived from an EMBL/GenBank/DDBJ whole genome shotgun (WGS) entry which is preliminary data.</text>
</comment>
<dbReference type="Pfam" id="PF00271">
    <property type="entry name" value="Helicase_C"/>
    <property type="match status" value="1"/>
</dbReference>